<keyword evidence="1" id="KW-0547">Nucleotide-binding</keyword>
<dbReference type="GO" id="GO:0005524">
    <property type="term" value="F:ATP binding"/>
    <property type="evidence" value="ECO:0007669"/>
    <property type="project" value="UniProtKB-KW"/>
</dbReference>
<reference evidence="3" key="1">
    <citation type="journal article" date="2015" name="Nature">
        <title>Complex archaea that bridge the gap between prokaryotes and eukaryotes.</title>
        <authorList>
            <person name="Spang A."/>
            <person name="Saw J.H."/>
            <person name="Jorgensen S.L."/>
            <person name="Zaremba-Niedzwiedzka K."/>
            <person name="Martijn J."/>
            <person name="Lind A.E."/>
            <person name="van Eijk R."/>
            <person name="Schleper C."/>
            <person name="Guy L."/>
            <person name="Ettema T.J."/>
        </authorList>
    </citation>
    <scope>NUCLEOTIDE SEQUENCE</scope>
</reference>
<name>A0A0F8YM65_9ZZZZ</name>
<proteinExistence type="predicted"/>
<dbReference type="GO" id="GO:0004016">
    <property type="term" value="F:adenylate cyclase activity"/>
    <property type="evidence" value="ECO:0007669"/>
    <property type="project" value="TreeGrafter"/>
</dbReference>
<organism evidence="3">
    <name type="scientific">marine sediment metagenome</name>
    <dbReference type="NCBI Taxonomy" id="412755"/>
    <lineage>
        <taxon>unclassified sequences</taxon>
        <taxon>metagenomes</taxon>
        <taxon>ecological metagenomes</taxon>
    </lineage>
</organism>
<evidence type="ECO:0000256" key="1">
    <source>
        <dbReference type="ARBA" id="ARBA00022741"/>
    </source>
</evidence>
<comment type="caution">
    <text evidence="3">The sequence shown here is derived from an EMBL/GenBank/DDBJ whole genome shotgun (WGS) entry which is preliminary data.</text>
</comment>
<evidence type="ECO:0000256" key="2">
    <source>
        <dbReference type="ARBA" id="ARBA00022840"/>
    </source>
</evidence>
<keyword evidence="2" id="KW-0067">ATP-binding</keyword>
<gene>
    <name evidence="3" type="ORF">LCGC14_2803270</name>
</gene>
<sequence length="108" mass="12724">MKDHQYVLSRKTSEIDVPDTIQGIISARIDRLEENLKRTMQVASVIGRDFAFRILQTITGMKEELKSHLINLQGLEFIYEKRLFPELEYIFKHILTQEVAYNSLLARR</sequence>
<dbReference type="AlphaFoldDB" id="A0A0F8YM65"/>
<evidence type="ECO:0000313" key="3">
    <source>
        <dbReference type="EMBL" id="KKK82452.1"/>
    </source>
</evidence>
<dbReference type="PANTHER" id="PTHR16305">
    <property type="entry name" value="TESTICULAR SOLUBLE ADENYLYL CYCLASE"/>
    <property type="match status" value="1"/>
</dbReference>
<dbReference type="GO" id="GO:0005737">
    <property type="term" value="C:cytoplasm"/>
    <property type="evidence" value="ECO:0007669"/>
    <property type="project" value="TreeGrafter"/>
</dbReference>
<protein>
    <submittedName>
        <fullName evidence="3">Uncharacterized protein</fullName>
    </submittedName>
</protein>
<accession>A0A0F8YM65</accession>
<dbReference type="EMBL" id="LAZR01052668">
    <property type="protein sequence ID" value="KKK82452.1"/>
    <property type="molecule type" value="Genomic_DNA"/>
</dbReference>
<feature type="non-terminal residue" evidence="3">
    <location>
        <position position="1"/>
    </location>
</feature>
<dbReference type="PANTHER" id="PTHR16305:SF28">
    <property type="entry name" value="GUANYLATE CYCLASE DOMAIN-CONTAINING PROTEIN"/>
    <property type="match status" value="1"/>
</dbReference>